<dbReference type="OrthoDB" id="234496at2"/>
<dbReference type="AlphaFoldDB" id="A0A318T3A2"/>
<evidence type="ECO:0000256" key="1">
    <source>
        <dbReference type="ARBA" id="ARBA00023015"/>
    </source>
</evidence>
<dbReference type="SUPFAM" id="SSF47413">
    <property type="entry name" value="lambda repressor-like DNA-binding domains"/>
    <property type="match status" value="1"/>
</dbReference>
<dbReference type="InterPro" id="IPR000843">
    <property type="entry name" value="HTH_LacI"/>
</dbReference>
<name>A0A318T3A2_9RHOB</name>
<keyword evidence="7" id="KW-1185">Reference proteome</keyword>
<evidence type="ECO:0000256" key="2">
    <source>
        <dbReference type="ARBA" id="ARBA00023125"/>
    </source>
</evidence>
<dbReference type="PANTHER" id="PTHR30146">
    <property type="entry name" value="LACI-RELATED TRANSCRIPTIONAL REPRESSOR"/>
    <property type="match status" value="1"/>
</dbReference>
<dbReference type="InterPro" id="IPR028082">
    <property type="entry name" value="Peripla_BP_I"/>
</dbReference>
<evidence type="ECO:0000256" key="3">
    <source>
        <dbReference type="ARBA" id="ARBA00023163"/>
    </source>
</evidence>
<dbReference type="EMBL" id="QJTE01000012">
    <property type="protein sequence ID" value="PYE80617.1"/>
    <property type="molecule type" value="Genomic_DNA"/>
</dbReference>
<dbReference type="InterPro" id="IPR046335">
    <property type="entry name" value="LacI/GalR-like_sensor"/>
</dbReference>
<dbReference type="InterPro" id="IPR010982">
    <property type="entry name" value="Lambda_DNA-bd_dom_sf"/>
</dbReference>
<evidence type="ECO:0000256" key="4">
    <source>
        <dbReference type="SAM" id="MobiDB-lite"/>
    </source>
</evidence>
<feature type="region of interest" description="Disordered" evidence="4">
    <location>
        <begin position="325"/>
        <end position="350"/>
    </location>
</feature>
<dbReference type="Pfam" id="PF00356">
    <property type="entry name" value="LacI"/>
    <property type="match status" value="1"/>
</dbReference>
<keyword evidence="1" id="KW-0805">Transcription regulation</keyword>
<feature type="domain" description="HTH lacI-type" evidence="5">
    <location>
        <begin position="2"/>
        <end position="56"/>
    </location>
</feature>
<gene>
    <name evidence="6" type="ORF">DFP88_1127</name>
</gene>
<evidence type="ECO:0000313" key="7">
    <source>
        <dbReference type="Proteomes" id="UP000248311"/>
    </source>
</evidence>
<organism evidence="6 7">
    <name type="scientific">Pseudoroseicyclus aestuarii</name>
    <dbReference type="NCBI Taxonomy" id="1795041"/>
    <lineage>
        <taxon>Bacteria</taxon>
        <taxon>Pseudomonadati</taxon>
        <taxon>Pseudomonadota</taxon>
        <taxon>Alphaproteobacteria</taxon>
        <taxon>Rhodobacterales</taxon>
        <taxon>Paracoccaceae</taxon>
        <taxon>Pseudoroseicyclus</taxon>
    </lineage>
</organism>
<keyword evidence="3" id="KW-0804">Transcription</keyword>
<accession>A0A318T3A2</accession>
<dbReference type="RefSeq" id="WP_110815734.1">
    <property type="nucleotide sequence ID" value="NZ_QJTE01000012.1"/>
</dbReference>
<reference evidence="6 7" key="1">
    <citation type="submission" date="2018-06" db="EMBL/GenBank/DDBJ databases">
        <title>Genomic Encyclopedia of Type Strains, Phase III (KMG-III): the genomes of soil and plant-associated and newly described type strains.</title>
        <authorList>
            <person name="Whitman W."/>
        </authorList>
    </citation>
    <scope>NUCLEOTIDE SEQUENCE [LARGE SCALE GENOMIC DNA]</scope>
    <source>
        <strain evidence="6 7">CECT 9025</strain>
    </source>
</reference>
<keyword evidence="2" id="KW-0238">DNA-binding</keyword>
<dbReference type="Gene3D" id="1.10.260.40">
    <property type="entry name" value="lambda repressor-like DNA-binding domains"/>
    <property type="match status" value="1"/>
</dbReference>
<dbReference type="Pfam" id="PF13377">
    <property type="entry name" value="Peripla_BP_3"/>
    <property type="match status" value="1"/>
</dbReference>
<dbReference type="SUPFAM" id="SSF53822">
    <property type="entry name" value="Periplasmic binding protein-like I"/>
    <property type="match status" value="1"/>
</dbReference>
<comment type="caution">
    <text evidence="6">The sequence shown here is derived from an EMBL/GenBank/DDBJ whole genome shotgun (WGS) entry which is preliminary data.</text>
</comment>
<dbReference type="GO" id="GO:0000976">
    <property type="term" value="F:transcription cis-regulatory region binding"/>
    <property type="evidence" value="ECO:0007669"/>
    <property type="project" value="TreeGrafter"/>
</dbReference>
<dbReference type="Proteomes" id="UP000248311">
    <property type="component" value="Unassembled WGS sequence"/>
</dbReference>
<dbReference type="GO" id="GO:0003700">
    <property type="term" value="F:DNA-binding transcription factor activity"/>
    <property type="evidence" value="ECO:0007669"/>
    <property type="project" value="TreeGrafter"/>
</dbReference>
<evidence type="ECO:0000259" key="5">
    <source>
        <dbReference type="PROSITE" id="PS50932"/>
    </source>
</evidence>
<proteinExistence type="predicted"/>
<dbReference type="CDD" id="cd01392">
    <property type="entry name" value="HTH_LacI"/>
    <property type="match status" value="1"/>
</dbReference>
<sequence>MTGIRTLARQLDLSIGTVSRALNGRPDVNARTRERVLEAAQAAGYRPNQSGRALRKGRTSTVGLVLDTGETGPMGGDTFFLLLLDQMQEVLSQAGLDLVLLPSRSGGDPVSVLERQVARGVVDALVLTATRREDPRIAMLLERGVPFLTLGRSETPGLYPWLDLDFERMAQESVARLAAEEHRRIAAAVPQRDLNLVEVYLRGYRKGLAAHGLPHDPALELRACASENGGSKLGKTLLTMPQAPTGVVLAYEQMAVGLYSRMAQEGRVIGRDLSVVGLRDNAQLGFLSPSLACFSLDVGALGRALGQGVLDLLAGRRDTAQVWPMPFHPGGSIGPPEGAGPDAPPPGGAV</sequence>
<dbReference type="PANTHER" id="PTHR30146:SF155">
    <property type="entry name" value="ALANINE RACEMASE"/>
    <property type="match status" value="1"/>
</dbReference>
<dbReference type="SMART" id="SM00354">
    <property type="entry name" value="HTH_LACI"/>
    <property type="match status" value="1"/>
</dbReference>
<dbReference type="PROSITE" id="PS50932">
    <property type="entry name" value="HTH_LACI_2"/>
    <property type="match status" value="1"/>
</dbReference>
<protein>
    <submittedName>
        <fullName evidence="6">LacI family transcriptional regulator</fullName>
    </submittedName>
</protein>
<dbReference type="Gene3D" id="3.40.50.2300">
    <property type="match status" value="2"/>
</dbReference>
<evidence type="ECO:0000313" key="6">
    <source>
        <dbReference type="EMBL" id="PYE80617.1"/>
    </source>
</evidence>